<keyword evidence="2" id="KW-1185">Reference proteome</keyword>
<gene>
    <name evidence="1" type="ORF">Dda_5151</name>
</gene>
<organism evidence="1 2">
    <name type="scientific">Drechslerella dactyloides</name>
    <name type="common">Nematode-trapping fungus</name>
    <name type="synonym">Arthrobotrys dactyloides</name>
    <dbReference type="NCBI Taxonomy" id="74499"/>
    <lineage>
        <taxon>Eukaryota</taxon>
        <taxon>Fungi</taxon>
        <taxon>Dikarya</taxon>
        <taxon>Ascomycota</taxon>
        <taxon>Pezizomycotina</taxon>
        <taxon>Orbiliomycetes</taxon>
        <taxon>Orbiliales</taxon>
        <taxon>Orbiliaceae</taxon>
        <taxon>Drechslerella</taxon>
    </lineage>
</organism>
<evidence type="ECO:0000313" key="2">
    <source>
        <dbReference type="Proteomes" id="UP001221413"/>
    </source>
</evidence>
<dbReference type="EMBL" id="JAQGDS010000006">
    <property type="protein sequence ID" value="KAJ6259514.1"/>
    <property type="molecule type" value="Genomic_DNA"/>
</dbReference>
<dbReference type="InterPro" id="IPR036047">
    <property type="entry name" value="F-box-like_dom_sf"/>
</dbReference>
<sequence length="510" mass="59544">MDPPQKMRFWKRWFTKGWRIRTRTRQLEPDLVLAAEAKYHTLNATPPPSSILVLPDELLLHILTVIPTSDKKTLKAIHLTCHRLCNVATSFIFTTFTDTDTATRKVFLGGYERDSTSLQKLRALVAHGYHTHFHTISLRFHPLPGLWVEGMFRWTPDGFNYNYNTEWYLWCQDRKANKTRRGCARIVIMRQQQRQAKHIALLSRVIDETAHGKLCRIQICADPYEGLSHDLSFLRTLGIRPTNLFEELRLPSPASYTGDLVLTVPGRLGAGFETIMPNIGKLVTRLNIYVWRSHDPREVDGLLHAMSGSDSRLRELVFNPRRLKRRDSRDKLHLTLDSTLNFPNLRLLYFGRVYIRSFWSFVDFLRIHAPQLTALAIEDITICDGPPFNPGHISYNTVFTTIRDNAASLRVFSYERETFNGLHGTICDINRAVDRRLLLERVCRQEPQLTSEGLEAAVEKLLRERWRPRSDLKRPYRYEPPRPDDEWADDVVAAMDEDRHEWDWWLSEEN</sequence>
<protein>
    <recommendedName>
        <fullName evidence="3">F-box domain-containing protein</fullName>
    </recommendedName>
</protein>
<accession>A0AAD6IVP2</accession>
<dbReference type="AlphaFoldDB" id="A0AAD6IVP2"/>
<name>A0AAD6IVP2_DREDA</name>
<comment type="caution">
    <text evidence="1">The sequence shown here is derived from an EMBL/GenBank/DDBJ whole genome shotgun (WGS) entry which is preliminary data.</text>
</comment>
<dbReference type="SUPFAM" id="SSF81383">
    <property type="entry name" value="F-box domain"/>
    <property type="match status" value="1"/>
</dbReference>
<reference evidence="1" key="1">
    <citation type="submission" date="2023-01" db="EMBL/GenBank/DDBJ databases">
        <title>The chitinases involved in constricting ring structure development in the nematode-trapping fungus Drechslerella dactyloides.</title>
        <authorList>
            <person name="Wang R."/>
            <person name="Zhang L."/>
            <person name="Tang P."/>
            <person name="Li S."/>
            <person name="Liang L."/>
        </authorList>
    </citation>
    <scope>NUCLEOTIDE SEQUENCE</scope>
    <source>
        <strain evidence="1">YMF1.00031</strain>
    </source>
</reference>
<proteinExistence type="predicted"/>
<dbReference type="Proteomes" id="UP001221413">
    <property type="component" value="Unassembled WGS sequence"/>
</dbReference>
<evidence type="ECO:0008006" key="3">
    <source>
        <dbReference type="Google" id="ProtNLM"/>
    </source>
</evidence>
<evidence type="ECO:0000313" key="1">
    <source>
        <dbReference type="EMBL" id="KAJ6259514.1"/>
    </source>
</evidence>